<dbReference type="AlphaFoldDB" id="A0A7R9MLU7"/>
<feature type="transmembrane region" description="Helical" evidence="7">
    <location>
        <begin position="25"/>
        <end position="46"/>
    </location>
</feature>
<evidence type="ECO:0000256" key="3">
    <source>
        <dbReference type="ARBA" id="ARBA00022448"/>
    </source>
</evidence>
<keyword evidence="5 7" id="KW-1133">Transmembrane helix</keyword>
<evidence type="ECO:0000256" key="5">
    <source>
        <dbReference type="ARBA" id="ARBA00022989"/>
    </source>
</evidence>
<dbReference type="EMBL" id="CAJPVJ010028621">
    <property type="protein sequence ID" value="CAG2179764.1"/>
    <property type="molecule type" value="Genomic_DNA"/>
</dbReference>
<evidence type="ECO:0000313" key="9">
    <source>
        <dbReference type="Proteomes" id="UP000728032"/>
    </source>
</evidence>
<dbReference type="GO" id="GO:0005337">
    <property type="term" value="F:nucleoside transmembrane transporter activity"/>
    <property type="evidence" value="ECO:0007669"/>
    <property type="project" value="InterPro"/>
</dbReference>
<gene>
    <name evidence="8" type="ORF">ONB1V03_LOCUS19188</name>
</gene>
<feature type="non-terminal residue" evidence="8">
    <location>
        <position position="1"/>
    </location>
</feature>
<dbReference type="Pfam" id="PF01733">
    <property type="entry name" value="Nucleoside_tran"/>
    <property type="match status" value="1"/>
</dbReference>
<evidence type="ECO:0000256" key="4">
    <source>
        <dbReference type="ARBA" id="ARBA00022692"/>
    </source>
</evidence>
<keyword evidence="3" id="KW-0813">Transport</keyword>
<evidence type="ECO:0000313" key="8">
    <source>
        <dbReference type="EMBL" id="CAD7662628.1"/>
    </source>
</evidence>
<name>A0A7R9MLU7_9ACAR</name>
<dbReference type="OrthoDB" id="6494791at2759"/>
<keyword evidence="6 7" id="KW-0472">Membrane</keyword>
<sequence length="138" mass="14976">MYFVDYKLNVSHTGSDSLVNYRTNFLSYLGIASISPNVFLQILNLFANKSYGSLSTRISLSLLLQSVIFVATIVLAVLDTTGWPDVFFWLTMLSAVIINSATGVLQGCNYGAAAKLPMKYTNAVVMGTNLSGTIVSIF</sequence>
<dbReference type="PANTHER" id="PTHR10332:SF80">
    <property type="entry name" value="EQUILIBRATIVE NUCLEOSIDE TRANSPORTER 2, ISOFORM A"/>
    <property type="match status" value="1"/>
</dbReference>
<reference evidence="8" key="1">
    <citation type="submission" date="2020-11" db="EMBL/GenBank/DDBJ databases">
        <authorList>
            <person name="Tran Van P."/>
        </authorList>
    </citation>
    <scope>NUCLEOTIDE SEQUENCE</scope>
</reference>
<evidence type="ECO:0000256" key="1">
    <source>
        <dbReference type="ARBA" id="ARBA00004141"/>
    </source>
</evidence>
<feature type="transmembrane region" description="Helical" evidence="7">
    <location>
        <begin position="86"/>
        <end position="105"/>
    </location>
</feature>
<accession>A0A7R9MLU7</accession>
<dbReference type="EMBL" id="OC943446">
    <property type="protein sequence ID" value="CAD7662628.1"/>
    <property type="molecule type" value="Genomic_DNA"/>
</dbReference>
<evidence type="ECO:0000256" key="7">
    <source>
        <dbReference type="SAM" id="Phobius"/>
    </source>
</evidence>
<keyword evidence="9" id="KW-1185">Reference proteome</keyword>
<evidence type="ECO:0000256" key="6">
    <source>
        <dbReference type="ARBA" id="ARBA00023136"/>
    </source>
</evidence>
<keyword evidence="4 7" id="KW-0812">Transmembrane</keyword>
<dbReference type="GO" id="GO:0005886">
    <property type="term" value="C:plasma membrane"/>
    <property type="evidence" value="ECO:0007669"/>
    <property type="project" value="TreeGrafter"/>
</dbReference>
<evidence type="ECO:0000256" key="2">
    <source>
        <dbReference type="ARBA" id="ARBA00007965"/>
    </source>
</evidence>
<dbReference type="PANTHER" id="PTHR10332">
    <property type="entry name" value="EQUILIBRATIVE NUCLEOSIDE TRANSPORTER"/>
    <property type="match status" value="1"/>
</dbReference>
<comment type="subcellular location">
    <subcellularLocation>
        <location evidence="1">Membrane</location>
        <topology evidence="1">Multi-pass membrane protein</topology>
    </subcellularLocation>
</comment>
<feature type="transmembrane region" description="Helical" evidence="7">
    <location>
        <begin position="58"/>
        <end position="80"/>
    </location>
</feature>
<comment type="similarity">
    <text evidence="2">Belongs to the SLC29A/ENT transporter (TC 2.A.57) family.</text>
</comment>
<proteinExistence type="inferred from homology"/>
<dbReference type="InterPro" id="IPR002259">
    <property type="entry name" value="Eqnu_transpt"/>
</dbReference>
<dbReference type="Proteomes" id="UP000728032">
    <property type="component" value="Unassembled WGS sequence"/>
</dbReference>
<organism evidence="8">
    <name type="scientific">Oppiella nova</name>
    <dbReference type="NCBI Taxonomy" id="334625"/>
    <lineage>
        <taxon>Eukaryota</taxon>
        <taxon>Metazoa</taxon>
        <taxon>Ecdysozoa</taxon>
        <taxon>Arthropoda</taxon>
        <taxon>Chelicerata</taxon>
        <taxon>Arachnida</taxon>
        <taxon>Acari</taxon>
        <taxon>Acariformes</taxon>
        <taxon>Sarcoptiformes</taxon>
        <taxon>Oribatida</taxon>
        <taxon>Brachypylina</taxon>
        <taxon>Oppioidea</taxon>
        <taxon>Oppiidae</taxon>
        <taxon>Oppiella</taxon>
    </lineage>
</organism>
<protein>
    <submittedName>
        <fullName evidence="8">Uncharacterized protein</fullName>
    </submittedName>
</protein>